<dbReference type="PANTHER" id="PTHR43581:SF2">
    <property type="entry name" value="EXCINUCLEASE ATPASE SUBUNIT"/>
    <property type="match status" value="1"/>
</dbReference>
<comment type="caution">
    <text evidence="2">The sequence shown here is derived from an EMBL/GenBank/DDBJ whole genome shotgun (WGS) entry which is preliminary data.</text>
</comment>
<proteinExistence type="predicted"/>
<keyword evidence="2" id="KW-0067">ATP-binding</keyword>
<dbReference type="CDD" id="cd00267">
    <property type="entry name" value="ABC_ATPase"/>
    <property type="match status" value="1"/>
</dbReference>
<dbReference type="Proteomes" id="UP001159075">
    <property type="component" value="Unassembled WGS sequence"/>
</dbReference>
<dbReference type="InterPro" id="IPR051396">
    <property type="entry name" value="Bact_Antivir_Def_Nuclease"/>
</dbReference>
<dbReference type="Gene3D" id="3.40.50.300">
    <property type="entry name" value="P-loop containing nucleotide triphosphate hydrolases"/>
    <property type="match status" value="1"/>
</dbReference>
<gene>
    <name evidence="2" type="ORF">ODY93_12010</name>
</gene>
<dbReference type="Pfam" id="PF13175">
    <property type="entry name" value="AAA_15"/>
    <property type="match status" value="1"/>
</dbReference>
<keyword evidence="2" id="KW-0547">Nucleotide-binding</keyword>
<sequence>MYIIESVKVDGFWHRFVVNGEFKPEVNIVIGKNGTGKTTFMNILHAVLSVDVEALISLDFDSVEIHLTNGSSKRKILAEIIDDGSIYSQISYKISSKKHIVPLINPESRQHSFVARKRAQVQIELLKVEMERLIKIASLSVYRLRSSDSVEVRDRHNTLNLMSPVDYRLKEVLSNLTKFQLELAQQASEVSTKLQKDVLGGLLYSKSNSSDSYNLDVFNKNQERELLTNAFKRLASLDKEMKERINHHVEAVALAFESLREARKEASADAEVLKIAKNFDFEALDAFVKTRKVISLSSEAENKISIINSPIELLQNTIHEFIEDKKFNFLAGSELTVHNKYCQINVESLSSGEKQLLILFIETLLQRNQRYIFLTDEPEISLHISWQRKIIPAIRKLNPKAQVIVATHSPEVAARYRDSIIDMEKMIHG</sequence>
<accession>A0ABT6UCU9</accession>
<name>A0ABT6UCU9_9GAMM</name>
<dbReference type="InterPro" id="IPR027417">
    <property type="entry name" value="P-loop_NTPase"/>
</dbReference>
<feature type="domain" description="Endonuclease GajA/Old nuclease/RecF-like AAA" evidence="1">
    <location>
        <begin position="20"/>
        <end position="413"/>
    </location>
</feature>
<organism evidence="2 3">
    <name type="scientific">Shewanella xiamenensis</name>
    <dbReference type="NCBI Taxonomy" id="332186"/>
    <lineage>
        <taxon>Bacteria</taxon>
        <taxon>Pseudomonadati</taxon>
        <taxon>Pseudomonadota</taxon>
        <taxon>Gammaproteobacteria</taxon>
        <taxon>Alteromonadales</taxon>
        <taxon>Shewanellaceae</taxon>
        <taxon>Shewanella</taxon>
    </lineage>
</organism>
<evidence type="ECO:0000313" key="3">
    <source>
        <dbReference type="Proteomes" id="UP001159075"/>
    </source>
</evidence>
<keyword evidence="3" id="KW-1185">Reference proteome</keyword>
<dbReference type="SUPFAM" id="SSF52540">
    <property type="entry name" value="P-loop containing nucleoside triphosphate hydrolases"/>
    <property type="match status" value="1"/>
</dbReference>
<dbReference type="RefSeq" id="WP_282679396.1">
    <property type="nucleotide sequence ID" value="NZ_JAOTLW010000011.1"/>
</dbReference>
<evidence type="ECO:0000259" key="1">
    <source>
        <dbReference type="Pfam" id="PF13175"/>
    </source>
</evidence>
<evidence type="ECO:0000313" key="2">
    <source>
        <dbReference type="EMBL" id="MDI5832294.1"/>
    </source>
</evidence>
<reference evidence="2 3" key="1">
    <citation type="submission" date="2022-09" db="EMBL/GenBank/DDBJ databases">
        <title>The outer-membrane cytochrome OmcA is essential for infection of Shewanella oneidensis by a zebrafish-associated bacteriophage.</title>
        <authorList>
            <person name="Grenfell A.W."/>
            <person name="Intile P."/>
            <person name="Mcfarlane J."/>
            <person name="Leung D."/>
            <person name="Abdalla K."/>
            <person name="Wold M."/>
            <person name="Kees E."/>
            <person name="Gralnick J."/>
        </authorList>
    </citation>
    <scope>NUCLEOTIDE SEQUENCE [LARGE SCALE GENOMIC DNA]</scope>
    <source>
        <strain evidence="2 3">NF-5</strain>
    </source>
</reference>
<protein>
    <submittedName>
        <fullName evidence="2">ATP-binding protein</fullName>
    </submittedName>
</protein>
<dbReference type="GO" id="GO:0005524">
    <property type="term" value="F:ATP binding"/>
    <property type="evidence" value="ECO:0007669"/>
    <property type="project" value="UniProtKB-KW"/>
</dbReference>
<dbReference type="InterPro" id="IPR041685">
    <property type="entry name" value="AAA_GajA/Old/RecF-like"/>
</dbReference>
<dbReference type="EMBL" id="JAOTLW010000011">
    <property type="protein sequence ID" value="MDI5832294.1"/>
    <property type="molecule type" value="Genomic_DNA"/>
</dbReference>
<dbReference type="PANTHER" id="PTHR43581">
    <property type="entry name" value="ATP/GTP PHOSPHATASE"/>
    <property type="match status" value="1"/>
</dbReference>